<comment type="caution">
    <text evidence="8">The sequence shown here is derived from an EMBL/GenBank/DDBJ whole genome shotgun (WGS) entry which is preliminary data.</text>
</comment>
<comment type="similarity">
    <text evidence="1">Belongs to the MreC family.</text>
</comment>
<dbReference type="InterPro" id="IPR007221">
    <property type="entry name" value="MreC"/>
</dbReference>
<dbReference type="InterPro" id="IPR055342">
    <property type="entry name" value="MreC_beta-barrel_core"/>
</dbReference>
<gene>
    <name evidence="8" type="ORF">SDC9_132177</name>
</gene>
<accession>A0A645D6F4</accession>
<feature type="transmembrane region" description="Helical" evidence="6">
    <location>
        <begin position="14"/>
        <end position="30"/>
    </location>
</feature>
<dbReference type="EMBL" id="VSSQ01033488">
    <property type="protein sequence ID" value="MPM85100.1"/>
    <property type="molecule type" value="Genomic_DNA"/>
</dbReference>
<dbReference type="Gene3D" id="2.40.10.350">
    <property type="entry name" value="Rod shape-determining protein MreC, domain 2"/>
    <property type="match status" value="1"/>
</dbReference>
<evidence type="ECO:0000256" key="1">
    <source>
        <dbReference type="ARBA" id="ARBA00009369"/>
    </source>
</evidence>
<sequence length="304" mass="34538">MYKLLKLFNDFKDYFIFLILIIVSLSLISINSKQEIGGFRAVIIGGVGYIQKLFSWIPNQDALRNSNKTLIELNIQLSKEVAMMRKALHENNELRSMLNIVSNSQYKLIPCDVTSKRSIQMRNFATINKGTADSIQVGMSVCSEAGLVGIITSASEHFAMVELLNNRNIKIPVVSLETRLDGILKWEGDEYLYMQNISKSSKINVGEIITTSLFSSKYPNNITVGKIVKVAEEPGSYFSKIYVEPACRFFNFSQLFVINYVPNPEELGLLKEFENEMIMIENAKKDRQKSKKNNSQDNRSDSKK</sequence>
<evidence type="ECO:0000256" key="3">
    <source>
        <dbReference type="ARBA" id="ARBA00022960"/>
    </source>
</evidence>
<keyword evidence="6" id="KW-0472">Membrane</keyword>
<keyword evidence="6" id="KW-1133">Transmembrane helix</keyword>
<proteinExistence type="inferred from homology"/>
<evidence type="ECO:0000256" key="5">
    <source>
        <dbReference type="SAM" id="MobiDB-lite"/>
    </source>
</evidence>
<dbReference type="Gene3D" id="2.40.10.340">
    <property type="entry name" value="Rod shape-determining protein MreC, domain 1"/>
    <property type="match status" value="1"/>
</dbReference>
<evidence type="ECO:0000256" key="4">
    <source>
        <dbReference type="ARBA" id="ARBA00032089"/>
    </source>
</evidence>
<name>A0A645D6F4_9ZZZZ</name>
<dbReference type="Pfam" id="PF04085">
    <property type="entry name" value="MreC"/>
    <property type="match status" value="1"/>
</dbReference>
<evidence type="ECO:0000256" key="6">
    <source>
        <dbReference type="SAM" id="Phobius"/>
    </source>
</evidence>
<dbReference type="PANTHER" id="PTHR34138:SF1">
    <property type="entry name" value="CELL SHAPE-DETERMINING PROTEIN MREC"/>
    <property type="match status" value="1"/>
</dbReference>
<evidence type="ECO:0000256" key="2">
    <source>
        <dbReference type="ARBA" id="ARBA00013855"/>
    </source>
</evidence>
<feature type="region of interest" description="Disordered" evidence="5">
    <location>
        <begin position="284"/>
        <end position="304"/>
    </location>
</feature>
<evidence type="ECO:0000259" key="7">
    <source>
        <dbReference type="Pfam" id="PF04085"/>
    </source>
</evidence>
<dbReference type="PIRSF" id="PIRSF038471">
    <property type="entry name" value="MreC"/>
    <property type="match status" value="1"/>
</dbReference>
<dbReference type="InterPro" id="IPR042175">
    <property type="entry name" value="Cell/Rod_MreC_2"/>
</dbReference>
<dbReference type="GO" id="GO:0005886">
    <property type="term" value="C:plasma membrane"/>
    <property type="evidence" value="ECO:0007669"/>
    <property type="project" value="TreeGrafter"/>
</dbReference>
<reference evidence="8" key="1">
    <citation type="submission" date="2019-08" db="EMBL/GenBank/DDBJ databases">
        <authorList>
            <person name="Kucharzyk K."/>
            <person name="Murdoch R.W."/>
            <person name="Higgins S."/>
            <person name="Loffler F."/>
        </authorList>
    </citation>
    <scope>NUCLEOTIDE SEQUENCE</scope>
</reference>
<dbReference type="AlphaFoldDB" id="A0A645D6F4"/>
<organism evidence="8">
    <name type="scientific">bioreactor metagenome</name>
    <dbReference type="NCBI Taxonomy" id="1076179"/>
    <lineage>
        <taxon>unclassified sequences</taxon>
        <taxon>metagenomes</taxon>
        <taxon>ecological metagenomes</taxon>
    </lineage>
</organism>
<feature type="domain" description="Rod shape-determining protein MreC beta-barrel core" evidence="7">
    <location>
        <begin position="113"/>
        <end position="258"/>
    </location>
</feature>
<keyword evidence="6" id="KW-0812">Transmembrane</keyword>
<keyword evidence="3" id="KW-0133">Cell shape</keyword>
<protein>
    <recommendedName>
        <fullName evidence="2">Cell shape-determining protein MreC</fullName>
    </recommendedName>
    <alternativeName>
        <fullName evidence="4">Cell shape protein MreC</fullName>
    </alternativeName>
</protein>
<evidence type="ECO:0000313" key="8">
    <source>
        <dbReference type="EMBL" id="MPM85100.1"/>
    </source>
</evidence>
<dbReference type="NCBIfam" id="TIGR00219">
    <property type="entry name" value="mreC"/>
    <property type="match status" value="1"/>
</dbReference>
<dbReference type="InterPro" id="IPR042177">
    <property type="entry name" value="Cell/Rod_1"/>
</dbReference>
<dbReference type="PANTHER" id="PTHR34138">
    <property type="entry name" value="CELL SHAPE-DETERMINING PROTEIN MREC"/>
    <property type="match status" value="1"/>
</dbReference>
<dbReference type="GO" id="GO:0008360">
    <property type="term" value="P:regulation of cell shape"/>
    <property type="evidence" value="ECO:0007669"/>
    <property type="project" value="UniProtKB-KW"/>
</dbReference>